<accession>A0A2H3J522</accession>
<dbReference type="EMBL" id="KB467920">
    <property type="protein sequence ID" value="PCH37330.1"/>
    <property type="molecule type" value="Genomic_DNA"/>
</dbReference>
<evidence type="ECO:0000313" key="2">
    <source>
        <dbReference type="Proteomes" id="UP000218811"/>
    </source>
</evidence>
<dbReference type="AlphaFoldDB" id="A0A2H3J522"/>
<gene>
    <name evidence="1" type="ORF">WOLCODRAFT_158053</name>
</gene>
<name>A0A2H3J522_WOLCO</name>
<proteinExistence type="predicted"/>
<keyword evidence="2" id="KW-1185">Reference proteome</keyword>
<reference evidence="1 2" key="1">
    <citation type="journal article" date="2012" name="Science">
        <title>The Paleozoic origin of enzymatic lignin decomposition reconstructed from 31 fungal genomes.</title>
        <authorList>
            <person name="Floudas D."/>
            <person name="Binder M."/>
            <person name="Riley R."/>
            <person name="Barry K."/>
            <person name="Blanchette R.A."/>
            <person name="Henrissat B."/>
            <person name="Martinez A.T."/>
            <person name="Otillar R."/>
            <person name="Spatafora J.W."/>
            <person name="Yadav J.S."/>
            <person name="Aerts A."/>
            <person name="Benoit I."/>
            <person name="Boyd A."/>
            <person name="Carlson A."/>
            <person name="Copeland A."/>
            <person name="Coutinho P.M."/>
            <person name="de Vries R.P."/>
            <person name="Ferreira P."/>
            <person name="Findley K."/>
            <person name="Foster B."/>
            <person name="Gaskell J."/>
            <person name="Glotzer D."/>
            <person name="Gorecki P."/>
            <person name="Heitman J."/>
            <person name="Hesse C."/>
            <person name="Hori C."/>
            <person name="Igarashi K."/>
            <person name="Jurgens J.A."/>
            <person name="Kallen N."/>
            <person name="Kersten P."/>
            <person name="Kohler A."/>
            <person name="Kuees U."/>
            <person name="Kumar T.K.A."/>
            <person name="Kuo A."/>
            <person name="LaButti K."/>
            <person name="Larrondo L.F."/>
            <person name="Lindquist E."/>
            <person name="Ling A."/>
            <person name="Lombard V."/>
            <person name="Lucas S."/>
            <person name="Lundell T."/>
            <person name="Martin R."/>
            <person name="McLaughlin D.J."/>
            <person name="Morgenstern I."/>
            <person name="Morin E."/>
            <person name="Murat C."/>
            <person name="Nagy L.G."/>
            <person name="Nolan M."/>
            <person name="Ohm R.A."/>
            <person name="Patyshakuliyeva A."/>
            <person name="Rokas A."/>
            <person name="Ruiz-Duenas F.J."/>
            <person name="Sabat G."/>
            <person name="Salamov A."/>
            <person name="Samejima M."/>
            <person name="Schmutz J."/>
            <person name="Slot J.C."/>
            <person name="St John F."/>
            <person name="Stenlid J."/>
            <person name="Sun H."/>
            <person name="Sun S."/>
            <person name="Syed K."/>
            <person name="Tsang A."/>
            <person name="Wiebenga A."/>
            <person name="Young D."/>
            <person name="Pisabarro A."/>
            <person name="Eastwood D.C."/>
            <person name="Martin F."/>
            <person name="Cullen D."/>
            <person name="Grigoriev I.V."/>
            <person name="Hibbett D.S."/>
        </authorList>
    </citation>
    <scope>NUCLEOTIDE SEQUENCE [LARGE SCALE GENOMIC DNA]</scope>
    <source>
        <strain evidence="1 2">MD-104</strain>
    </source>
</reference>
<dbReference type="Proteomes" id="UP000218811">
    <property type="component" value="Unassembled WGS sequence"/>
</dbReference>
<evidence type="ECO:0000313" key="1">
    <source>
        <dbReference type="EMBL" id="PCH37330.1"/>
    </source>
</evidence>
<protein>
    <submittedName>
        <fullName evidence="1">Uncharacterized protein</fullName>
    </submittedName>
</protein>
<organism evidence="1 2">
    <name type="scientific">Wolfiporia cocos (strain MD-104)</name>
    <name type="common">Brown rot fungus</name>
    <dbReference type="NCBI Taxonomy" id="742152"/>
    <lineage>
        <taxon>Eukaryota</taxon>
        <taxon>Fungi</taxon>
        <taxon>Dikarya</taxon>
        <taxon>Basidiomycota</taxon>
        <taxon>Agaricomycotina</taxon>
        <taxon>Agaricomycetes</taxon>
        <taxon>Polyporales</taxon>
        <taxon>Phaeolaceae</taxon>
        <taxon>Wolfiporia</taxon>
    </lineage>
</organism>
<sequence>MDQLRKAIGDNLGLSRVESESLNLWKPNEELLDEPGNEARTAWDERKRAADYHLNAVATKLHSRQAVGSALQLNTGRELVHVIVELPEREFYLSHLVAIMTTFYW</sequence>